<gene>
    <name evidence="5" type="ORF">C5167_042516</name>
</gene>
<name>A0A4Y7L680_PAPSO</name>
<organism evidence="5 6">
    <name type="scientific">Papaver somniferum</name>
    <name type="common">Opium poppy</name>
    <dbReference type="NCBI Taxonomy" id="3469"/>
    <lineage>
        <taxon>Eukaryota</taxon>
        <taxon>Viridiplantae</taxon>
        <taxon>Streptophyta</taxon>
        <taxon>Embryophyta</taxon>
        <taxon>Tracheophyta</taxon>
        <taxon>Spermatophyta</taxon>
        <taxon>Magnoliopsida</taxon>
        <taxon>Ranunculales</taxon>
        <taxon>Papaveraceae</taxon>
        <taxon>Papaveroideae</taxon>
        <taxon>Papaver</taxon>
    </lineage>
</organism>
<evidence type="ECO:0000256" key="4">
    <source>
        <dbReference type="SAM" id="MobiDB-lite"/>
    </source>
</evidence>
<feature type="repeat" description="PPR" evidence="3">
    <location>
        <begin position="328"/>
        <end position="362"/>
    </location>
</feature>
<sequence>MAMIYYSLLRKTKTFIFFRSHHQLQFHTSSISSSSSSTQTQKPLFSSPSTQNHSSSLIVNQILTAILENRSFDSELSSSFPNPQWTVGTVCEVLRSIPRYFFQSCESIGRQKGFRHRTPLKQRILKQESEHIEKGIHVLGPGAYRDPMKVKLGLDKALEFYYWVETQFGFSHTEITCREMSIVLAKGNRLNVLWDFLKEMERKSNGLLVTTTTVTCLIKVLGEEGLVNEALAAFYRMKQLHCRPDVYAYNTIIGALCRVGKFRKARFLLEQMELPGFRCPPDTFTYTIFISFYCKYSLQTSCKKAIRRRLWEANHMFRHMIFKGFTPDVVTYNCLIDGCCKTYRIERALELFDDMLKKCCVPNRITYNSFIRYYSAVNEIDKAVEMMRKMKLMNHGKPTTSSYTPIIHALCEAGRVLEARDFLVELVDGGSFPREYTAKLVRDALKSTGETVFEDELWRKIEEGIKIRYNQVMQVKPMMKQILPSA</sequence>
<feature type="repeat" description="PPR" evidence="3">
    <location>
        <begin position="363"/>
        <end position="397"/>
    </location>
</feature>
<evidence type="ECO:0000313" key="5">
    <source>
        <dbReference type="EMBL" id="RZC79938.1"/>
    </source>
</evidence>
<comment type="similarity">
    <text evidence="1">Belongs to the PPR family. P subfamily.</text>
</comment>
<protein>
    <recommendedName>
        <fullName evidence="7">Pentacotripeptide-repeat region of PRORP domain-containing protein</fullName>
    </recommendedName>
</protein>
<dbReference type="Pfam" id="PF01535">
    <property type="entry name" value="PPR"/>
    <property type="match status" value="2"/>
</dbReference>
<evidence type="ECO:0000256" key="3">
    <source>
        <dbReference type="PROSITE-ProRule" id="PRU00708"/>
    </source>
</evidence>
<dbReference type="OMA" id="EFYYWVE"/>
<dbReference type="NCBIfam" id="TIGR00756">
    <property type="entry name" value="PPR"/>
    <property type="match status" value="5"/>
</dbReference>
<dbReference type="InterPro" id="IPR011990">
    <property type="entry name" value="TPR-like_helical_dom_sf"/>
</dbReference>
<feature type="repeat" description="PPR" evidence="3">
    <location>
        <begin position="245"/>
        <end position="279"/>
    </location>
</feature>
<evidence type="ECO:0000256" key="1">
    <source>
        <dbReference type="ARBA" id="ARBA00007626"/>
    </source>
</evidence>
<feature type="region of interest" description="Disordered" evidence="4">
    <location>
        <begin position="32"/>
        <end position="52"/>
    </location>
</feature>
<dbReference type="Proteomes" id="UP000316621">
    <property type="component" value="Chromosome 10"/>
</dbReference>
<evidence type="ECO:0008006" key="7">
    <source>
        <dbReference type="Google" id="ProtNLM"/>
    </source>
</evidence>
<feature type="repeat" description="PPR" evidence="3">
    <location>
        <begin position="399"/>
        <end position="433"/>
    </location>
</feature>
<dbReference type="InterPro" id="IPR050667">
    <property type="entry name" value="PPR-containing_protein"/>
</dbReference>
<dbReference type="Gene3D" id="1.25.40.10">
    <property type="entry name" value="Tetratricopeptide repeat domain"/>
    <property type="match status" value="2"/>
</dbReference>
<dbReference type="PANTHER" id="PTHR47939:SF5">
    <property type="entry name" value="PENTACOTRIPEPTIDE-REPEAT REGION OF PRORP DOMAIN-CONTAINING PROTEIN"/>
    <property type="match status" value="1"/>
</dbReference>
<feature type="repeat" description="PPR" evidence="3">
    <location>
        <begin position="210"/>
        <end position="244"/>
    </location>
</feature>
<dbReference type="EMBL" id="CM010724">
    <property type="protein sequence ID" value="RZC79938.1"/>
    <property type="molecule type" value="Genomic_DNA"/>
</dbReference>
<feature type="compositionally biased region" description="Polar residues" evidence="4">
    <location>
        <begin position="38"/>
        <end position="52"/>
    </location>
</feature>
<evidence type="ECO:0000313" key="6">
    <source>
        <dbReference type="Proteomes" id="UP000316621"/>
    </source>
</evidence>
<keyword evidence="6" id="KW-1185">Reference proteome</keyword>
<dbReference type="OrthoDB" id="185373at2759"/>
<dbReference type="PROSITE" id="PS51375">
    <property type="entry name" value="PPR"/>
    <property type="match status" value="5"/>
</dbReference>
<dbReference type="Gramene" id="RZC79938">
    <property type="protein sequence ID" value="RZC79938"/>
    <property type="gene ID" value="C5167_042516"/>
</dbReference>
<dbReference type="STRING" id="3469.A0A4Y7L680"/>
<dbReference type="AlphaFoldDB" id="A0A4Y7L680"/>
<accession>A0A4Y7L680</accession>
<keyword evidence="2" id="KW-0677">Repeat</keyword>
<dbReference type="Pfam" id="PF13041">
    <property type="entry name" value="PPR_2"/>
    <property type="match status" value="2"/>
</dbReference>
<dbReference type="PANTHER" id="PTHR47939">
    <property type="entry name" value="MEMBRANE-ASSOCIATED SALT-INDUCIBLE PROTEIN-LIKE"/>
    <property type="match status" value="1"/>
</dbReference>
<evidence type="ECO:0000256" key="2">
    <source>
        <dbReference type="ARBA" id="ARBA00022737"/>
    </source>
</evidence>
<proteinExistence type="inferred from homology"/>
<dbReference type="InterPro" id="IPR002885">
    <property type="entry name" value="PPR_rpt"/>
</dbReference>
<reference evidence="5 6" key="1">
    <citation type="journal article" date="2018" name="Science">
        <title>The opium poppy genome and morphinan production.</title>
        <authorList>
            <person name="Guo L."/>
            <person name="Winzer T."/>
            <person name="Yang X."/>
            <person name="Li Y."/>
            <person name="Ning Z."/>
            <person name="He Z."/>
            <person name="Teodor R."/>
            <person name="Lu Y."/>
            <person name="Bowser T.A."/>
            <person name="Graham I.A."/>
            <person name="Ye K."/>
        </authorList>
    </citation>
    <scope>NUCLEOTIDE SEQUENCE [LARGE SCALE GENOMIC DNA]</scope>
    <source>
        <strain evidence="6">cv. HN1</strain>
        <tissue evidence="5">Leaves</tissue>
    </source>
</reference>